<organism evidence="3 4">
    <name type="scientific">Ramularia collo-cygni</name>
    <dbReference type="NCBI Taxonomy" id="112498"/>
    <lineage>
        <taxon>Eukaryota</taxon>
        <taxon>Fungi</taxon>
        <taxon>Dikarya</taxon>
        <taxon>Ascomycota</taxon>
        <taxon>Pezizomycotina</taxon>
        <taxon>Dothideomycetes</taxon>
        <taxon>Dothideomycetidae</taxon>
        <taxon>Mycosphaerellales</taxon>
        <taxon>Mycosphaerellaceae</taxon>
        <taxon>Ramularia</taxon>
    </lineage>
</organism>
<dbReference type="AlphaFoldDB" id="A0A2D3UWA8"/>
<feature type="region of interest" description="Disordered" evidence="1">
    <location>
        <begin position="46"/>
        <end position="65"/>
    </location>
</feature>
<proteinExistence type="predicted"/>
<accession>A0A2D3UWA8</accession>
<gene>
    <name evidence="3" type="ORF">RCC_04370</name>
</gene>
<keyword evidence="2" id="KW-0812">Transmembrane</keyword>
<evidence type="ECO:0000256" key="1">
    <source>
        <dbReference type="SAM" id="MobiDB-lite"/>
    </source>
</evidence>
<feature type="transmembrane region" description="Helical" evidence="2">
    <location>
        <begin position="95"/>
        <end position="114"/>
    </location>
</feature>
<name>A0A2D3UWA8_9PEZI</name>
<keyword evidence="2" id="KW-0472">Membrane</keyword>
<feature type="compositionally biased region" description="Polar residues" evidence="1">
    <location>
        <begin position="1"/>
        <end position="11"/>
    </location>
</feature>
<keyword evidence="4" id="KW-1185">Reference proteome</keyword>
<dbReference type="RefSeq" id="XP_023625415.1">
    <property type="nucleotide sequence ID" value="XM_023769647.1"/>
</dbReference>
<dbReference type="Proteomes" id="UP000225277">
    <property type="component" value="Unassembled WGS sequence"/>
</dbReference>
<feature type="region of interest" description="Disordered" evidence="1">
    <location>
        <begin position="1"/>
        <end position="29"/>
    </location>
</feature>
<keyword evidence="2" id="KW-1133">Transmembrane helix</keyword>
<reference evidence="3 4" key="1">
    <citation type="submission" date="2016-03" db="EMBL/GenBank/DDBJ databases">
        <authorList>
            <person name="Ploux O."/>
        </authorList>
    </citation>
    <scope>NUCLEOTIDE SEQUENCE [LARGE SCALE GENOMIC DNA]</scope>
    <source>
        <strain evidence="3 4">URUG2</strain>
    </source>
</reference>
<protein>
    <submittedName>
        <fullName evidence="3">Uncharacterized protein</fullName>
    </submittedName>
</protein>
<evidence type="ECO:0000313" key="3">
    <source>
        <dbReference type="EMBL" id="CZT18525.1"/>
    </source>
</evidence>
<evidence type="ECO:0000256" key="2">
    <source>
        <dbReference type="SAM" id="Phobius"/>
    </source>
</evidence>
<evidence type="ECO:0000313" key="4">
    <source>
        <dbReference type="Proteomes" id="UP000225277"/>
    </source>
</evidence>
<sequence length="115" mass="13068">MTMQSGFNTPTYRRRSSSRPRRPERPFESPYRRCFVAPRSAQFGDVPSDYPGAGDNTLQQSPPAVNNGEIFAQRGEESPTIDALMKKLQQTEDHLKGALVWIAVLIFVIVWLLWS</sequence>
<dbReference type="EMBL" id="FJUY01000006">
    <property type="protein sequence ID" value="CZT18525.1"/>
    <property type="molecule type" value="Genomic_DNA"/>
</dbReference>
<dbReference type="GeneID" id="35599545"/>